<proteinExistence type="predicted"/>
<dbReference type="Proteomes" id="UP000499080">
    <property type="component" value="Unassembled WGS sequence"/>
</dbReference>
<accession>A0A4Y2I0X6</accession>
<organism evidence="1 2">
    <name type="scientific">Araneus ventricosus</name>
    <name type="common">Orbweaver spider</name>
    <name type="synonym">Epeira ventricosa</name>
    <dbReference type="NCBI Taxonomy" id="182803"/>
    <lineage>
        <taxon>Eukaryota</taxon>
        <taxon>Metazoa</taxon>
        <taxon>Ecdysozoa</taxon>
        <taxon>Arthropoda</taxon>
        <taxon>Chelicerata</taxon>
        <taxon>Arachnida</taxon>
        <taxon>Araneae</taxon>
        <taxon>Araneomorphae</taxon>
        <taxon>Entelegynae</taxon>
        <taxon>Araneoidea</taxon>
        <taxon>Araneidae</taxon>
        <taxon>Araneus</taxon>
    </lineage>
</organism>
<comment type="caution">
    <text evidence="1">The sequence shown here is derived from an EMBL/GenBank/DDBJ whole genome shotgun (WGS) entry which is preliminary data.</text>
</comment>
<gene>
    <name evidence="1" type="ORF">AVEN_178878_1</name>
</gene>
<dbReference type="OrthoDB" id="6617942at2759"/>
<keyword evidence="2" id="KW-1185">Reference proteome</keyword>
<reference evidence="1 2" key="1">
    <citation type="journal article" date="2019" name="Sci. Rep.">
        <title>Orb-weaving spider Araneus ventricosus genome elucidates the spidroin gene catalogue.</title>
        <authorList>
            <person name="Kono N."/>
            <person name="Nakamura H."/>
            <person name="Ohtoshi R."/>
            <person name="Moran D.A.P."/>
            <person name="Shinohara A."/>
            <person name="Yoshida Y."/>
            <person name="Fujiwara M."/>
            <person name="Mori M."/>
            <person name="Tomita M."/>
            <person name="Arakawa K."/>
        </authorList>
    </citation>
    <scope>NUCLEOTIDE SEQUENCE [LARGE SCALE GENOMIC DNA]</scope>
</reference>
<evidence type="ECO:0000313" key="2">
    <source>
        <dbReference type="Proteomes" id="UP000499080"/>
    </source>
</evidence>
<dbReference type="AlphaFoldDB" id="A0A4Y2I0X6"/>
<name>A0A4Y2I0X6_ARAVE</name>
<evidence type="ECO:0000313" key="1">
    <source>
        <dbReference type="EMBL" id="GBM71155.1"/>
    </source>
</evidence>
<dbReference type="EMBL" id="BGPR01002295">
    <property type="protein sequence ID" value="GBM71155.1"/>
    <property type="molecule type" value="Genomic_DNA"/>
</dbReference>
<protein>
    <submittedName>
        <fullName evidence="1">Uncharacterized protein</fullName>
    </submittedName>
</protein>
<sequence length="146" mass="16216">MSAFAPDTKRYLSEKNIFLIDQQTTRKMKGSAGKLNVLTSSEFCQSDSDDIFRPKVQFSTSGAPSDKPTTTNSTVDYTLLSRTCHRYGVSDGAVVAIDTAVLQTSTSEIIDKNKLLQKLKIARKLVAEEDTYKYLLYTSTDGKIEL</sequence>